<proteinExistence type="predicted"/>
<feature type="domain" description="TMEM62 Ig-like" evidence="3">
    <location>
        <begin position="306"/>
        <end position="426"/>
    </location>
</feature>
<dbReference type="OrthoDB" id="45365at2759"/>
<dbReference type="GO" id="GO:0016787">
    <property type="term" value="F:hydrolase activity"/>
    <property type="evidence" value="ECO:0007669"/>
    <property type="project" value="InterPro"/>
</dbReference>
<dbReference type="Gene3D" id="3.60.21.10">
    <property type="match status" value="1"/>
</dbReference>
<dbReference type="SUPFAM" id="SSF56300">
    <property type="entry name" value="Metallo-dependent phosphatases"/>
    <property type="match status" value="1"/>
</dbReference>
<dbReference type="InterPro" id="IPR056229">
    <property type="entry name" value="Ig_TMM62"/>
</dbReference>
<name>A0A4P9XZE5_9FUNG</name>
<protein>
    <submittedName>
        <fullName evidence="4">Metallo-dependent phosphatase-like protein</fullName>
    </submittedName>
</protein>
<feature type="non-terminal residue" evidence="4">
    <location>
        <position position="587"/>
    </location>
</feature>
<feature type="transmembrane region" description="Helical" evidence="1">
    <location>
        <begin position="523"/>
        <end position="542"/>
    </location>
</feature>
<evidence type="ECO:0000313" key="4">
    <source>
        <dbReference type="EMBL" id="RKP11853.1"/>
    </source>
</evidence>
<dbReference type="InterPro" id="IPR029052">
    <property type="entry name" value="Metallo-depent_PP-like"/>
</dbReference>
<evidence type="ECO:0000313" key="5">
    <source>
        <dbReference type="Proteomes" id="UP000267251"/>
    </source>
</evidence>
<organism evidence="4 5">
    <name type="scientific">Piptocephalis cylindrospora</name>
    <dbReference type="NCBI Taxonomy" id="1907219"/>
    <lineage>
        <taxon>Eukaryota</taxon>
        <taxon>Fungi</taxon>
        <taxon>Fungi incertae sedis</taxon>
        <taxon>Zoopagomycota</taxon>
        <taxon>Zoopagomycotina</taxon>
        <taxon>Zoopagomycetes</taxon>
        <taxon>Zoopagales</taxon>
        <taxon>Piptocephalidaceae</taxon>
        <taxon>Piptocephalis</taxon>
    </lineage>
</organism>
<evidence type="ECO:0000256" key="1">
    <source>
        <dbReference type="SAM" id="Phobius"/>
    </source>
</evidence>
<feature type="domain" description="Calcineurin-like phosphoesterase" evidence="2">
    <location>
        <begin position="10"/>
        <end position="221"/>
    </location>
</feature>
<keyword evidence="1" id="KW-1133">Transmembrane helix</keyword>
<dbReference type="Pfam" id="PF00149">
    <property type="entry name" value="Metallophos"/>
    <property type="match status" value="1"/>
</dbReference>
<gene>
    <name evidence="4" type="ORF">BJ684DRAFT_12338</name>
</gene>
<dbReference type="PANTHER" id="PTHR14795">
    <property type="entry name" value="HELICASE RELATED"/>
    <property type="match status" value="1"/>
</dbReference>
<dbReference type="Proteomes" id="UP000267251">
    <property type="component" value="Unassembled WGS sequence"/>
</dbReference>
<keyword evidence="5" id="KW-1185">Reference proteome</keyword>
<keyword evidence="1" id="KW-0472">Membrane</keyword>
<dbReference type="EMBL" id="KZ988616">
    <property type="protein sequence ID" value="RKP11853.1"/>
    <property type="molecule type" value="Genomic_DNA"/>
</dbReference>
<sequence>MDDAPSNLFTFIHISDIHVSRFHKAGGRAHLAHFLRHTLRRHGPAFVVATGDLTDAKDQAQMGGRQDEGEWQAYRGLLQRAGVLDRRNGDFWRDLRGNHDCFSVPTWTSPANHFPQYSASGKAAWSAVEDMGFGQYGFIAVDGCPDRGATRMLNFFGLLPRPAMTTLARQVDELAPITNHTFFLSHYPASTTRYAHAQDGRTFGDLAAKGISLGLCGHLHRLAGGLGDRLQAYHAAGDWLELELPDLKLTSSYRVIAVDHDMISYTDNQLFPLGQPLLVDRTLEEDRDGKEKEIKLSKGADSGYSEPPVVLITNPKEASLILPHKEPIWRIQKSTHIRALVWPGEGRRIVRVMAHIPGKEPVEMHYSGKGSQESWEKEDGEGYLPLWTVAWNPKELGPMDRVHSLLIRAEDDTGVVGEGSVEFRVDGAREPLDAGWLSHWVIHANFDKVIPLAFLSIYLPIMILLLLARCSLPSQNPQGFVSLRGRELKVAWSSSPSSFFNALYMAPRIYWHRAQAIACTPKFFLPIFVYGLLLPIAPWYGGDIFAGQGPQRAWVYLMGAWVEGRWVPVLDTWAQGWVGLALSWVPV</sequence>
<dbReference type="Pfam" id="PF24384">
    <property type="entry name" value="Ig_TMM62"/>
    <property type="match status" value="1"/>
</dbReference>
<accession>A0A4P9XZE5</accession>
<dbReference type="AlphaFoldDB" id="A0A4P9XZE5"/>
<dbReference type="PANTHER" id="PTHR14795:SF0">
    <property type="entry name" value="TRANSMEMBRANE PROTEIN 62"/>
    <property type="match status" value="1"/>
</dbReference>
<evidence type="ECO:0000259" key="2">
    <source>
        <dbReference type="Pfam" id="PF00149"/>
    </source>
</evidence>
<dbReference type="InterPro" id="IPR004843">
    <property type="entry name" value="Calcineurin-like_PHP"/>
</dbReference>
<reference evidence="5" key="1">
    <citation type="journal article" date="2018" name="Nat. Microbiol.">
        <title>Leveraging single-cell genomics to expand the fungal tree of life.</title>
        <authorList>
            <person name="Ahrendt S.R."/>
            <person name="Quandt C.A."/>
            <person name="Ciobanu D."/>
            <person name="Clum A."/>
            <person name="Salamov A."/>
            <person name="Andreopoulos B."/>
            <person name="Cheng J.F."/>
            <person name="Woyke T."/>
            <person name="Pelin A."/>
            <person name="Henrissat B."/>
            <person name="Reynolds N.K."/>
            <person name="Benny G.L."/>
            <person name="Smith M.E."/>
            <person name="James T.Y."/>
            <person name="Grigoriev I.V."/>
        </authorList>
    </citation>
    <scope>NUCLEOTIDE SEQUENCE [LARGE SCALE GENOMIC DNA]</scope>
</reference>
<evidence type="ECO:0000259" key="3">
    <source>
        <dbReference type="Pfam" id="PF24384"/>
    </source>
</evidence>
<feature type="transmembrane region" description="Helical" evidence="1">
    <location>
        <begin position="449"/>
        <end position="469"/>
    </location>
</feature>
<keyword evidence="1" id="KW-0812">Transmembrane</keyword>